<proteinExistence type="predicted"/>
<dbReference type="InterPro" id="IPR046341">
    <property type="entry name" value="SET_dom_sf"/>
</dbReference>
<dbReference type="Gene3D" id="2.170.270.10">
    <property type="entry name" value="SET domain"/>
    <property type="match status" value="2"/>
</dbReference>
<dbReference type="AlphaFoldDB" id="A0A7R8D1E2"/>
<keyword evidence="2" id="KW-1185">Reference proteome</keyword>
<protein>
    <submittedName>
        <fullName evidence="1">(salmon louse) hypothetical protein</fullName>
    </submittedName>
</protein>
<dbReference type="GO" id="GO:0005694">
    <property type="term" value="C:chromosome"/>
    <property type="evidence" value="ECO:0007669"/>
    <property type="project" value="TreeGrafter"/>
</dbReference>
<dbReference type="SUPFAM" id="SSF82199">
    <property type="entry name" value="SET domain"/>
    <property type="match status" value="2"/>
</dbReference>
<organism evidence="1 2">
    <name type="scientific">Lepeophtheirus salmonis</name>
    <name type="common">Salmon louse</name>
    <name type="synonym">Caligus salmonis</name>
    <dbReference type="NCBI Taxonomy" id="72036"/>
    <lineage>
        <taxon>Eukaryota</taxon>
        <taxon>Metazoa</taxon>
        <taxon>Ecdysozoa</taxon>
        <taxon>Arthropoda</taxon>
        <taxon>Crustacea</taxon>
        <taxon>Multicrustacea</taxon>
        <taxon>Hexanauplia</taxon>
        <taxon>Copepoda</taxon>
        <taxon>Siphonostomatoida</taxon>
        <taxon>Caligidae</taxon>
        <taxon>Lepeophtheirus</taxon>
    </lineage>
</organism>
<evidence type="ECO:0000313" key="1">
    <source>
        <dbReference type="EMBL" id="CAF2994865.1"/>
    </source>
</evidence>
<dbReference type="GO" id="GO:0003682">
    <property type="term" value="F:chromatin binding"/>
    <property type="evidence" value="ECO:0007669"/>
    <property type="project" value="TreeGrafter"/>
</dbReference>
<reference evidence="1" key="1">
    <citation type="submission" date="2021-02" db="EMBL/GenBank/DDBJ databases">
        <authorList>
            <person name="Bekaert M."/>
        </authorList>
    </citation>
    <scope>NUCLEOTIDE SEQUENCE</scope>
    <source>
        <strain evidence="1">IoA-00</strain>
    </source>
</reference>
<dbReference type="PANTHER" id="PTHR46820">
    <property type="entry name" value="HISTONE-LYSINE N-METHYLTRANSFERASE SETD7"/>
    <property type="match status" value="1"/>
</dbReference>
<name>A0A7R8D1E2_LEPSM</name>
<sequence length="608" mass="70374">MCDVVPESTKWIRNNGKILESWISSVIPSSGSSQNETFTLAGFESNDRFSKVLEIMSLYGVLWQKYGDGIHDGWLYGITDLKTGEFIKKKTYYIYPNYMTAIQGTFRGDMLRGGKETKATHFRCRGGIMELKFAKLKKNSTLYKYTKRTESFISRHPTQRDPLEMRNVYIGSSPTIPTIAHQDALLAKRNIPAHSLIAYYSGTWKETRGMPNNMTRDEIETHLKFILKFNSTHYINVDGENSDIKVYRATLGHKVNHHFVGVNAKFCKVKHPVYGTIRCLESIKPIWRHDEILVNYSYDIEHPFTPSMCDVVPESTKWIRNNGKILESWISSVIPSSGSSQNETFTLAGFESNDRFSKVLEIMSLYGVLWQKYGDGIHDGWLYGITDLKTGEFIKKKTYYIYPNYMTAIQGTFRGDMLRGGKETKATHFRCRGGIMELKFAKLKKNSTLYKYTKRTESFISRHPTQRDPLEMRNVYIGSSPTIPTIAHQDALLAKRNILRPILSLLTIVTHLKFILKFNSTHYINVDGENSDIKVYRATLGHKVNHHFDRVNAKFCKVKHPVYGPIRCLESIKPIWRHDEILVNYSYDIEHPFTPRWYKELYFQQNQG</sequence>
<dbReference type="PANTHER" id="PTHR46820:SF1">
    <property type="entry name" value="HISTONE-LYSINE N-METHYLTRANSFERASE SETD7"/>
    <property type="match status" value="1"/>
</dbReference>
<dbReference type="EMBL" id="HG994586">
    <property type="protein sequence ID" value="CAF2994865.1"/>
    <property type="molecule type" value="Genomic_DNA"/>
</dbReference>
<dbReference type="GO" id="GO:0005634">
    <property type="term" value="C:nucleus"/>
    <property type="evidence" value="ECO:0007669"/>
    <property type="project" value="TreeGrafter"/>
</dbReference>
<gene>
    <name evidence="1" type="ORF">LSAA_12613</name>
</gene>
<evidence type="ECO:0000313" key="2">
    <source>
        <dbReference type="Proteomes" id="UP000675881"/>
    </source>
</evidence>
<dbReference type="GO" id="GO:0070828">
    <property type="term" value="P:heterochromatin organization"/>
    <property type="evidence" value="ECO:0007669"/>
    <property type="project" value="TreeGrafter"/>
</dbReference>
<dbReference type="Proteomes" id="UP000675881">
    <property type="component" value="Chromosome 7"/>
</dbReference>
<accession>A0A7R8D1E2</accession>